<dbReference type="EMBL" id="JAWQEG010000693">
    <property type="protein sequence ID" value="KAK3886462.1"/>
    <property type="molecule type" value="Genomic_DNA"/>
</dbReference>
<evidence type="ECO:0000313" key="1">
    <source>
        <dbReference type="EMBL" id="KAK3886462.1"/>
    </source>
</evidence>
<comment type="caution">
    <text evidence="1">The sequence shown here is derived from an EMBL/GenBank/DDBJ whole genome shotgun (WGS) entry which is preliminary data.</text>
</comment>
<dbReference type="PANTHER" id="PTHR47326">
    <property type="entry name" value="TRANSPOSABLE ELEMENT TC3 TRANSPOSASE-LIKE PROTEIN"/>
    <property type="match status" value="1"/>
</dbReference>
<reference evidence="1" key="1">
    <citation type="submission" date="2023-10" db="EMBL/GenBank/DDBJ databases">
        <title>Genome assemblies of two species of porcelain crab, Petrolisthes cinctipes and Petrolisthes manimaculis (Anomura: Porcellanidae).</title>
        <authorList>
            <person name="Angst P."/>
        </authorList>
    </citation>
    <scope>NUCLEOTIDE SEQUENCE</scope>
    <source>
        <strain evidence="1">PB745_01</strain>
        <tissue evidence="1">Gill</tissue>
    </source>
</reference>
<protein>
    <recommendedName>
        <fullName evidence="3">DUF4817 domain-containing protein</fullName>
    </recommendedName>
</protein>
<sequence>MYGVQQKQKIVQFWYETKSYVEVRRRFEKEFGLCRGINTLDEKSIWRIVQHFEREQTIHPCNKGRSGAKPSVTPQKCQQIQRISTHQVLKPEDMAKCVERCEWFNGKLECTQGWLNNIWFSDEAHLHLNGAVNNHNNVFWGQEHHEEISEKHLKGAKVTAWIAFNAKHGLLGPYWF</sequence>
<dbReference type="InterPro" id="IPR036397">
    <property type="entry name" value="RNaseH_sf"/>
</dbReference>
<dbReference type="Proteomes" id="UP001286313">
    <property type="component" value="Unassembled WGS sequence"/>
</dbReference>
<dbReference type="PANTHER" id="PTHR47326:SF1">
    <property type="entry name" value="HTH PSQ-TYPE DOMAIN-CONTAINING PROTEIN"/>
    <property type="match status" value="1"/>
</dbReference>
<dbReference type="Gene3D" id="3.30.420.10">
    <property type="entry name" value="Ribonuclease H-like superfamily/Ribonuclease H"/>
    <property type="match status" value="1"/>
</dbReference>
<evidence type="ECO:0008006" key="3">
    <source>
        <dbReference type="Google" id="ProtNLM"/>
    </source>
</evidence>
<evidence type="ECO:0000313" key="2">
    <source>
        <dbReference type="Proteomes" id="UP001286313"/>
    </source>
</evidence>
<keyword evidence="2" id="KW-1185">Reference proteome</keyword>
<organism evidence="1 2">
    <name type="scientific">Petrolisthes cinctipes</name>
    <name type="common">Flat porcelain crab</name>
    <dbReference type="NCBI Taxonomy" id="88211"/>
    <lineage>
        <taxon>Eukaryota</taxon>
        <taxon>Metazoa</taxon>
        <taxon>Ecdysozoa</taxon>
        <taxon>Arthropoda</taxon>
        <taxon>Crustacea</taxon>
        <taxon>Multicrustacea</taxon>
        <taxon>Malacostraca</taxon>
        <taxon>Eumalacostraca</taxon>
        <taxon>Eucarida</taxon>
        <taxon>Decapoda</taxon>
        <taxon>Pleocyemata</taxon>
        <taxon>Anomura</taxon>
        <taxon>Galatheoidea</taxon>
        <taxon>Porcellanidae</taxon>
        <taxon>Petrolisthes</taxon>
    </lineage>
</organism>
<dbReference type="AlphaFoldDB" id="A0AAE1KWI6"/>
<accession>A0AAE1KWI6</accession>
<proteinExistence type="predicted"/>
<dbReference type="GO" id="GO:0003676">
    <property type="term" value="F:nucleic acid binding"/>
    <property type="evidence" value="ECO:0007669"/>
    <property type="project" value="InterPro"/>
</dbReference>
<gene>
    <name evidence="1" type="ORF">Pcinc_009333</name>
</gene>
<name>A0AAE1KWI6_PETCI</name>